<keyword evidence="4" id="KW-0274">FAD</keyword>
<keyword evidence="9" id="KW-1185">Reference proteome</keyword>
<dbReference type="PANTHER" id="PTHR42973">
    <property type="entry name" value="BINDING OXIDOREDUCTASE, PUTATIVE (AFU_ORTHOLOGUE AFUA_1G17690)-RELATED"/>
    <property type="match status" value="1"/>
</dbReference>
<dbReference type="SUPFAM" id="SSF56176">
    <property type="entry name" value="FAD-binding/transporter-associated domain-like"/>
    <property type="match status" value="1"/>
</dbReference>
<keyword evidence="6" id="KW-0732">Signal</keyword>
<keyword evidence="5" id="KW-0560">Oxidoreductase</keyword>
<evidence type="ECO:0000256" key="4">
    <source>
        <dbReference type="ARBA" id="ARBA00022827"/>
    </source>
</evidence>
<dbReference type="GO" id="GO:0016491">
    <property type="term" value="F:oxidoreductase activity"/>
    <property type="evidence" value="ECO:0007669"/>
    <property type="project" value="UniProtKB-KW"/>
</dbReference>
<proteinExistence type="inferred from homology"/>
<dbReference type="AlphaFoldDB" id="A0A9Q0AUF9"/>
<protein>
    <recommendedName>
        <fullName evidence="7">FAD-binding PCMH-type domain-containing protein</fullName>
    </recommendedName>
</protein>
<comment type="similarity">
    <text evidence="2">Belongs to the oxygen-dependent FAD-linked oxidoreductase family.</text>
</comment>
<comment type="caution">
    <text evidence="8">The sequence shown here is derived from an EMBL/GenBank/DDBJ whole genome shotgun (WGS) entry which is preliminary data.</text>
</comment>
<evidence type="ECO:0000256" key="6">
    <source>
        <dbReference type="SAM" id="SignalP"/>
    </source>
</evidence>
<dbReference type="PROSITE" id="PS51387">
    <property type="entry name" value="FAD_PCMH"/>
    <property type="match status" value="1"/>
</dbReference>
<organism evidence="8 9">
    <name type="scientific">Neoarthrinium moseri</name>
    <dbReference type="NCBI Taxonomy" id="1658444"/>
    <lineage>
        <taxon>Eukaryota</taxon>
        <taxon>Fungi</taxon>
        <taxon>Dikarya</taxon>
        <taxon>Ascomycota</taxon>
        <taxon>Pezizomycotina</taxon>
        <taxon>Sordariomycetes</taxon>
        <taxon>Xylariomycetidae</taxon>
        <taxon>Amphisphaeriales</taxon>
        <taxon>Apiosporaceae</taxon>
        <taxon>Neoarthrinium</taxon>
    </lineage>
</organism>
<dbReference type="Pfam" id="PF01565">
    <property type="entry name" value="FAD_binding_4"/>
    <property type="match status" value="1"/>
</dbReference>
<evidence type="ECO:0000256" key="3">
    <source>
        <dbReference type="ARBA" id="ARBA00022630"/>
    </source>
</evidence>
<evidence type="ECO:0000313" key="8">
    <source>
        <dbReference type="EMBL" id="KAI1879130.1"/>
    </source>
</evidence>
<gene>
    <name evidence="8" type="ORF">JX265_003307</name>
</gene>
<keyword evidence="3" id="KW-0285">Flavoprotein</keyword>
<dbReference type="PANTHER" id="PTHR42973:SF9">
    <property type="entry name" value="FAD-BINDING PCMH-TYPE DOMAIN-CONTAINING PROTEIN-RELATED"/>
    <property type="match status" value="1"/>
</dbReference>
<feature type="signal peptide" evidence="6">
    <location>
        <begin position="1"/>
        <end position="23"/>
    </location>
</feature>
<dbReference type="InterPro" id="IPR006094">
    <property type="entry name" value="Oxid_FAD_bind_N"/>
</dbReference>
<dbReference type="EMBL" id="JAFIMR010000005">
    <property type="protein sequence ID" value="KAI1879130.1"/>
    <property type="molecule type" value="Genomic_DNA"/>
</dbReference>
<sequence>MLLEYSLVQGLLGALLLAPTTVATPYSRNHRRRDEYVWPTEVADQAHDSSWPDFVNKTTRWSTYEPPSFNEVFLPENVEDLSIGLKYLSGAGKTFLAKSGGHGYSPTLHAIQDAVMINLENFDYVTVNEDLSVTLGTGAKFSELVEVVGNAGRELTVGACPCVGAMGAMLGGGLGRFQGLHGLTSDALRSARVALWNGTIVEASADVNQDLFWGLRGAGQNFGVVIDAIFETYAATNGGQQYSSDMTFSADKLEAVFDVTNQLLSDGLDPALALAIAIGSNPVTLEPLILVNVVYPGPEEKGQEYARLYSNFSDSMTEQMTAWTNLANVALPSVVISGCPTGNQHNQYSIMTKDLKTEHFREALESYRSFVQQHPTANNSVIFIETFGQAGIKAFPDDFSAFPHRNQFDNAVVFSMTYADVSVAEDADAWALQWRDHFAQPEVSGYDKMVIYQNYAHDDEPLSALYGYDGWRHERLSALKKSYDPQGLFNGYHAVPADLAGWS</sequence>
<dbReference type="Gene3D" id="3.30.465.10">
    <property type="match status" value="1"/>
</dbReference>
<evidence type="ECO:0000313" key="9">
    <source>
        <dbReference type="Proteomes" id="UP000829685"/>
    </source>
</evidence>
<dbReference type="GO" id="GO:0071949">
    <property type="term" value="F:FAD binding"/>
    <property type="evidence" value="ECO:0007669"/>
    <property type="project" value="InterPro"/>
</dbReference>
<accession>A0A9Q0AUF9</accession>
<dbReference type="InterPro" id="IPR016169">
    <property type="entry name" value="FAD-bd_PCMH_sub2"/>
</dbReference>
<comment type="cofactor">
    <cofactor evidence="1">
        <name>FAD</name>
        <dbReference type="ChEBI" id="CHEBI:57692"/>
    </cofactor>
</comment>
<dbReference type="Proteomes" id="UP000829685">
    <property type="component" value="Unassembled WGS sequence"/>
</dbReference>
<dbReference type="InterPro" id="IPR050416">
    <property type="entry name" value="FAD-linked_Oxidoreductase"/>
</dbReference>
<evidence type="ECO:0000256" key="1">
    <source>
        <dbReference type="ARBA" id="ARBA00001974"/>
    </source>
</evidence>
<dbReference type="Gene3D" id="3.40.462.20">
    <property type="match status" value="1"/>
</dbReference>
<evidence type="ECO:0000256" key="2">
    <source>
        <dbReference type="ARBA" id="ARBA00005466"/>
    </source>
</evidence>
<evidence type="ECO:0000259" key="7">
    <source>
        <dbReference type="PROSITE" id="PS51387"/>
    </source>
</evidence>
<dbReference type="InterPro" id="IPR016166">
    <property type="entry name" value="FAD-bd_PCMH"/>
</dbReference>
<reference evidence="8" key="1">
    <citation type="submission" date="2021-03" db="EMBL/GenBank/DDBJ databases">
        <title>Revisited historic fungal species revealed as producer of novel bioactive compounds through whole genome sequencing and comparative genomics.</title>
        <authorList>
            <person name="Vignolle G.A."/>
            <person name="Hochenegger N."/>
            <person name="Mach R.L."/>
            <person name="Mach-Aigner A.R."/>
            <person name="Javad Rahimi M."/>
            <person name="Salim K.A."/>
            <person name="Chan C.M."/>
            <person name="Lim L.B.L."/>
            <person name="Cai F."/>
            <person name="Druzhinina I.S."/>
            <person name="U'Ren J.M."/>
            <person name="Derntl C."/>
        </authorList>
    </citation>
    <scope>NUCLEOTIDE SEQUENCE</scope>
    <source>
        <strain evidence="8">TUCIM 5799</strain>
    </source>
</reference>
<feature type="chain" id="PRO_5040461799" description="FAD-binding PCMH-type domain-containing protein" evidence="6">
    <location>
        <begin position="24"/>
        <end position="503"/>
    </location>
</feature>
<evidence type="ECO:0000256" key="5">
    <source>
        <dbReference type="ARBA" id="ARBA00023002"/>
    </source>
</evidence>
<dbReference type="InterPro" id="IPR036318">
    <property type="entry name" value="FAD-bd_PCMH-like_sf"/>
</dbReference>
<name>A0A9Q0AUF9_9PEZI</name>
<feature type="domain" description="FAD-binding PCMH-type" evidence="7">
    <location>
        <begin position="64"/>
        <end position="235"/>
    </location>
</feature>